<evidence type="ECO:0000259" key="2">
    <source>
        <dbReference type="Pfam" id="PF03184"/>
    </source>
</evidence>
<gene>
    <name evidence="3" type="ORF">ILUMI_18548</name>
</gene>
<evidence type="ECO:0000256" key="1">
    <source>
        <dbReference type="SAM" id="MobiDB-lite"/>
    </source>
</evidence>
<feature type="region of interest" description="Disordered" evidence="1">
    <location>
        <begin position="1"/>
        <end position="22"/>
    </location>
</feature>
<sequence length="284" mass="32063">MGGSLRFGVSSLSTPNGKRGKEGSELRYNLWLQSTHFRFAVIKAILLPVDLTWCTEETKESCSLNKKAGVDWLANFLKRNNNLAIRQPEATSLARCTIFYKNNVSRFFEKLGDIYQRCNLEPYRIWNMDKTGVNTVLGLNKIVASKGTKQAGAVTSAERGEQVTVAAAVNAQGSAMLPMILFPRKNILYWGSQWVGLDKRGNVRNVCAPLYQTHVEAINLCRKHDVVMLSFPPHCSHRLQPLDLSVFGPFKRQCSSGIYAWLKKKERKINNSSDEKDETFCLVR</sequence>
<dbReference type="Proteomes" id="UP000801492">
    <property type="component" value="Unassembled WGS sequence"/>
</dbReference>
<reference evidence="3" key="1">
    <citation type="submission" date="2019-08" db="EMBL/GenBank/DDBJ databases">
        <title>The genome of the North American firefly Photinus pyralis.</title>
        <authorList>
            <consortium name="Photinus pyralis genome working group"/>
            <person name="Fallon T.R."/>
            <person name="Sander Lower S.E."/>
            <person name="Weng J.-K."/>
        </authorList>
    </citation>
    <scope>NUCLEOTIDE SEQUENCE</scope>
    <source>
        <strain evidence="3">TRF0915ILg1</strain>
        <tissue evidence="3">Whole body</tissue>
    </source>
</reference>
<dbReference type="OrthoDB" id="7383979at2759"/>
<feature type="domain" description="DDE-1" evidence="2">
    <location>
        <begin position="213"/>
        <end position="272"/>
    </location>
</feature>
<dbReference type="InterPro" id="IPR050863">
    <property type="entry name" value="CenT-Element_Derived"/>
</dbReference>
<dbReference type="Pfam" id="PF03184">
    <property type="entry name" value="DDE_1"/>
    <property type="match status" value="1"/>
</dbReference>
<proteinExistence type="predicted"/>
<comment type="caution">
    <text evidence="3">The sequence shown here is derived from an EMBL/GenBank/DDBJ whole genome shotgun (WGS) entry which is preliminary data.</text>
</comment>
<dbReference type="AlphaFoldDB" id="A0A8K0G0S7"/>
<evidence type="ECO:0000313" key="3">
    <source>
        <dbReference type="EMBL" id="KAF2887625.1"/>
    </source>
</evidence>
<organism evidence="3 4">
    <name type="scientific">Ignelater luminosus</name>
    <name type="common">Cucubano</name>
    <name type="synonym">Pyrophorus luminosus</name>
    <dbReference type="NCBI Taxonomy" id="2038154"/>
    <lineage>
        <taxon>Eukaryota</taxon>
        <taxon>Metazoa</taxon>
        <taxon>Ecdysozoa</taxon>
        <taxon>Arthropoda</taxon>
        <taxon>Hexapoda</taxon>
        <taxon>Insecta</taxon>
        <taxon>Pterygota</taxon>
        <taxon>Neoptera</taxon>
        <taxon>Endopterygota</taxon>
        <taxon>Coleoptera</taxon>
        <taxon>Polyphaga</taxon>
        <taxon>Elateriformia</taxon>
        <taxon>Elateroidea</taxon>
        <taxon>Elateridae</taxon>
        <taxon>Agrypninae</taxon>
        <taxon>Pyrophorini</taxon>
        <taxon>Ignelater</taxon>
    </lineage>
</organism>
<dbReference type="InterPro" id="IPR004875">
    <property type="entry name" value="DDE_SF_endonuclease_dom"/>
</dbReference>
<accession>A0A8K0G0S7</accession>
<dbReference type="PANTHER" id="PTHR19303:SF71">
    <property type="entry name" value="ZINC FINGER PHD-TYPE DOMAIN-CONTAINING PROTEIN"/>
    <property type="match status" value="1"/>
</dbReference>
<keyword evidence="4" id="KW-1185">Reference proteome</keyword>
<protein>
    <recommendedName>
        <fullName evidence="2">DDE-1 domain-containing protein</fullName>
    </recommendedName>
</protein>
<dbReference type="GO" id="GO:0005634">
    <property type="term" value="C:nucleus"/>
    <property type="evidence" value="ECO:0007669"/>
    <property type="project" value="TreeGrafter"/>
</dbReference>
<dbReference type="GO" id="GO:0003677">
    <property type="term" value="F:DNA binding"/>
    <property type="evidence" value="ECO:0007669"/>
    <property type="project" value="TreeGrafter"/>
</dbReference>
<dbReference type="EMBL" id="VTPC01082539">
    <property type="protein sequence ID" value="KAF2887625.1"/>
    <property type="molecule type" value="Genomic_DNA"/>
</dbReference>
<name>A0A8K0G0S7_IGNLU</name>
<evidence type="ECO:0000313" key="4">
    <source>
        <dbReference type="Proteomes" id="UP000801492"/>
    </source>
</evidence>
<dbReference type="PANTHER" id="PTHR19303">
    <property type="entry name" value="TRANSPOSON"/>
    <property type="match status" value="1"/>
</dbReference>